<dbReference type="RefSeq" id="WP_119319198.1">
    <property type="nucleotide sequence ID" value="NZ_AP025739.1"/>
</dbReference>
<dbReference type="SUPFAM" id="SSF53474">
    <property type="entry name" value="alpha/beta-Hydrolases"/>
    <property type="match status" value="1"/>
</dbReference>
<dbReference type="Gene3D" id="3.40.50.1820">
    <property type="entry name" value="alpha/beta hydrolase"/>
    <property type="match status" value="1"/>
</dbReference>
<gene>
    <name evidence="1" type="ORF">CCAX7_51840</name>
</gene>
<dbReference type="KEGG" id="ccot:CCAX7_51840"/>
<organism evidence="1 2">
    <name type="scientific">Capsulimonas corticalis</name>
    <dbReference type="NCBI Taxonomy" id="2219043"/>
    <lineage>
        <taxon>Bacteria</taxon>
        <taxon>Bacillati</taxon>
        <taxon>Armatimonadota</taxon>
        <taxon>Armatimonadia</taxon>
        <taxon>Capsulimonadales</taxon>
        <taxon>Capsulimonadaceae</taxon>
        <taxon>Capsulimonas</taxon>
    </lineage>
</organism>
<keyword evidence="2" id="KW-1185">Reference proteome</keyword>
<evidence type="ECO:0000313" key="2">
    <source>
        <dbReference type="Proteomes" id="UP000287394"/>
    </source>
</evidence>
<proteinExistence type="predicted"/>
<reference evidence="1 2" key="1">
    <citation type="journal article" date="2019" name="Int. J. Syst. Evol. Microbiol.">
        <title>Capsulimonas corticalis gen. nov., sp. nov., an aerobic capsulated bacterium, of a novel bacterial order, Capsulimonadales ord. nov., of the class Armatimonadia of the phylum Armatimonadetes.</title>
        <authorList>
            <person name="Li J."/>
            <person name="Kudo C."/>
            <person name="Tonouchi A."/>
        </authorList>
    </citation>
    <scope>NUCLEOTIDE SEQUENCE [LARGE SCALE GENOMIC DNA]</scope>
    <source>
        <strain evidence="1 2">AX-7</strain>
    </source>
</reference>
<dbReference type="EMBL" id="AP025739">
    <property type="protein sequence ID" value="BDI33133.1"/>
    <property type="molecule type" value="Genomic_DNA"/>
</dbReference>
<protein>
    <submittedName>
        <fullName evidence="1">Uncharacterized protein</fullName>
    </submittedName>
</protein>
<dbReference type="Proteomes" id="UP000287394">
    <property type="component" value="Chromosome"/>
</dbReference>
<name>A0A402CPB0_9BACT</name>
<dbReference type="AlphaFoldDB" id="A0A402CPB0"/>
<evidence type="ECO:0000313" key="1">
    <source>
        <dbReference type="EMBL" id="BDI33133.1"/>
    </source>
</evidence>
<accession>A0A402CPB0</accession>
<dbReference type="OrthoDB" id="108468at2"/>
<dbReference type="InterPro" id="IPR029058">
    <property type="entry name" value="AB_hydrolase_fold"/>
</dbReference>
<sequence length="335" mass="37277">MGMAQQSMARFAACVALGVLAPHVWAADTTPQASGNLTLRKGQMADERWNTPALDGSHLKPETARVLKVEDHGTFTRELVQMQWRPLDSICLYIIKPKNVAKPPVSLFLYNYTEESDRFANVSYLERVTSQGYAIAGFVSALSGDRYKLRPMKEWFVSEMPEALACSAHDVHYIVDYLETRKDLDTNRLGMFGQGSGGAIAVLAAASDPRIKSLDLLGPWGDWKEWLEKSQVVPDAERPRYVTVEFQKKVKPLDPIDWLPKLKGRAIRMQFLGDDPNTPPAVVEALTKAAPAEAEVHRYENTVKFFPDAGGGRLFEWMAAHLKAPPVPPAKTAAR</sequence>